<dbReference type="GO" id="GO:0005737">
    <property type="term" value="C:cytoplasm"/>
    <property type="evidence" value="ECO:0007669"/>
    <property type="project" value="UniProtKB-SubCell"/>
</dbReference>
<evidence type="ECO:0000313" key="14">
    <source>
        <dbReference type="EMBL" id="GGA63176.1"/>
    </source>
</evidence>
<feature type="active site" evidence="10">
    <location>
        <position position="173"/>
    </location>
</feature>
<dbReference type="GO" id="GO:0006313">
    <property type="term" value="P:DNA transposition"/>
    <property type="evidence" value="ECO:0007669"/>
    <property type="project" value="UniProtKB-UniRule"/>
</dbReference>
<name>A0A916RQ71_9BACI</name>
<dbReference type="CDD" id="cd00798">
    <property type="entry name" value="INT_XerDC_C"/>
    <property type="match status" value="1"/>
</dbReference>
<comment type="subcellular location">
    <subcellularLocation>
        <location evidence="1 10">Cytoplasm</location>
    </subcellularLocation>
</comment>
<comment type="caution">
    <text evidence="14">The sequence shown here is derived from an EMBL/GenBank/DDBJ whole genome shotgun (WGS) entry which is preliminary data.</text>
</comment>
<dbReference type="NCBIfam" id="NF001399">
    <property type="entry name" value="PRK00283.1"/>
    <property type="match status" value="1"/>
</dbReference>
<comment type="subunit">
    <text evidence="10">Forms a cyclic heterotetrameric complex composed of two molecules of XerC and two molecules of XerD.</text>
</comment>
<feature type="active site" evidence="10">
    <location>
        <position position="249"/>
    </location>
</feature>
<dbReference type="InterPro" id="IPR011010">
    <property type="entry name" value="DNA_brk_join_enz"/>
</dbReference>
<dbReference type="GO" id="GO:0003677">
    <property type="term" value="F:DNA binding"/>
    <property type="evidence" value="ECO:0007669"/>
    <property type="project" value="UniProtKB-UniRule"/>
</dbReference>
<evidence type="ECO:0000256" key="6">
    <source>
        <dbReference type="ARBA" id="ARBA00022908"/>
    </source>
</evidence>
<dbReference type="AlphaFoldDB" id="A0A916RQ71"/>
<accession>A0A916RQ71</accession>
<dbReference type="Gene3D" id="1.10.150.130">
    <property type="match status" value="1"/>
</dbReference>
<keyword evidence="5 10" id="KW-0159">Chromosome partition</keyword>
<dbReference type="Gene3D" id="1.10.443.10">
    <property type="entry name" value="Intergrase catalytic core"/>
    <property type="match status" value="1"/>
</dbReference>
<evidence type="ECO:0000256" key="9">
    <source>
        <dbReference type="ARBA" id="ARBA00023306"/>
    </source>
</evidence>
<feature type="active site" evidence="10">
    <location>
        <position position="246"/>
    </location>
</feature>
<feature type="domain" description="Tyr recombinase" evidence="12">
    <location>
        <begin position="109"/>
        <end position="294"/>
    </location>
</feature>
<evidence type="ECO:0000313" key="15">
    <source>
        <dbReference type="Proteomes" id="UP000613512"/>
    </source>
</evidence>
<feature type="active site" evidence="10">
    <location>
        <position position="272"/>
    </location>
</feature>
<feature type="active site" evidence="10">
    <location>
        <position position="149"/>
    </location>
</feature>
<dbReference type="PANTHER" id="PTHR30349">
    <property type="entry name" value="PHAGE INTEGRASE-RELATED"/>
    <property type="match status" value="1"/>
</dbReference>
<dbReference type="SUPFAM" id="SSF47823">
    <property type="entry name" value="lambda integrase-like, N-terminal domain"/>
    <property type="match status" value="1"/>
</dbReference>
<dbReference type="InterPro" id="IPR023009">
    <property type="entry name" value="Tyrosine_recombinase_XerC/XerD"/>
</dbReference>
<evidence type="ECO:0000256" key="5">
    <source>
        <dbReference type="ARBA" id="ARBA00022829"/>
    </source>
</evidence>
<dbReference type="InterPro" id="IPR011931">
    <property type="entry name" value="Recomb_XerC"/>
</dbReference>
<reference evidence="14" key="1">
    <citation type="journal article" date="2014" name="Int. J. Syst. Evol. Microbiol.">
        <title>Complete genome sequence of Corynebacterium casei LMG S-19264T (=DSM 44701T), isolated from a smear-ripened cheese.</title>
        <authorList>
            <consortium name="US DOE Joint Genome Institute (JGI-PGF)"/>
            <person name="Walter F."/>
            <person name="Albersmeier A."/>
            <person name="Kalinowski J."/>
            <person name="Ruckert C."/>
        </authorList>
    </citation>
    <scope>NUCLEOTIDE SEQUENCE</scope>
    <source>
        <strain evidence="14">CGMCC 1.12408</strain>
    </source>
</reference>
<proteinExistence type="inferred from homology"/>
<keyword evidence="9 10" id="KW-0131">Cell cycle</keyword>
<dbReference type="EMBL" id="BMEY01000001">
    <property type="protein sequence ID" value="GGA63176.1"/>
    <property type="molecule type" value="Genomic_DNA"/>
</dbReference>
<keyword evidence="7 10" id="KW-0238">DNA-binding</keyword>
<dbReference type="RefSeq" id="WP_188382992.1">
    <property type="nucleotide sequence ID" value="NZ_BMEY01000001.1"/>
</dbReference>
<dbReference type="InterPro" id="IPR004107">
    <property type="entry name" value="Integrase_SAM-like_N"/>
</dbReference>
<protein>
    <recommendedName>
        <fullName evidence="10 11">Tyrosine recombinase XerC</fullName>
    </recommendedName>
</protein>
<feature type="domain" description="Core-binding (CB)" evidence="13">
    <location>
        <begin position="2"/>
        <end position="88"/>
    </location>
</feature>
<comment type="function">
    <text evidence="10">Site-specific tyrosine recombinase, which acts by catalyzing the cutting and rejoining of the recombining DNA molecules. The XerC-XerD complex is essential to convert dimers of the bacterial chromosome into monomers to permit their segregation at cell division. It also contributes to the segregational stability of plasmids.</text>
</comment>
<dbReference type="GO" id="GO:0007059">
    <property type="term" value="P:chromosome segregation"/>
    <property type="evidence" value="ECO:0007669"/>
    <property type="project" value="UniProtKB-UniRule"/>
</dbReference>
<comment type="similarity">
    <text evidence="2 10">Belongs to the 'phage' integrase family. XerC subfamily.</text>
</comment>
<evidence type="ECO:0000256" key="1">
    <source>
        <dbReference type="ARBA" id="ARBA00004496"/>
    </source>
</evidence>
<dbReference type="Pfam" id="PF02899">
    <property type="entry name" value="Phage_int_SAM_1"/>
    <property type="match status" value="1"/>
</dbReference>
<keyword evidence="3 10" id="KW-0963">Cytoplasm</keyword>
<keyword evidence="8 10" id="KW-0233">DNA recombination</keyword>
<keyword evidence="4 10" id="KW-0132">Cell division</keyword>
<dbReference type="GO" id="GO:0051301">
    <property type="term" value="P:cell division"/>
    <property type="evidence" value="ECO:0007669"/>
    <property type="project" value="UniProtKB-UniRule"/>
</dbReference>
<evidence type="ECO:0000256" key="10">
    <source>
        <dbReference type="HAMAP-Rule" id="MF_01808"/>
    </source>
</evidence>
<evidence type="ECO:0000256" key="4">
    <source>
        <dbReference type="ARBA" id="ARBA00022618"/>
    </source>
</evidence>
<dbReference type="NCBIfam" id="NF040815">
    <property type="entry name" value="recomb_XerA_Arch"/>
    <property type="match status" value="1"/>
</dbReference>
<keyword evidence="15" id="KW-1185">Reference proteome</keyword>
<evidence type="ECO:0000256" key="11">
    <source>
        <dbReference type="NCBIfam" id="TIGR02224"/>
    </source>
</evidence>
<evidence type="ECO:0000256" key="8">
    <source>
        <dbReference type="ARBA" id="ARBA00023172"/>
    </source>
</evidence>
<dbReference type="HAMAP" id="MF_01808">
    <property type="entry name" value="Recomb_XerC_XerD"/>
    <property type="match status" value="1"/>
</dbReference>
<gene>
    <name evidence="10 14" type="primary">xerC</name>
    <name evidence="14" type="ORF">GCM10008025_03880</name>
</gene>
<reference evidence="14" key="2">
    <citation type="submission" date="2020-09" db="EMBL/GenBank/DDBJ databases">
        <authorList>
            <person name="Sun Q."/>
            <person name="Zhou Y."/>
        </authorList>
    </citation>
    <scope>NUCLEOTIDE SEQUENCE</scope>
    <source>
        <strain evidence="14">CGMCC 1.12408</strain>
    </source>
</reference>
<dbReference type="InterPro" id="IPR010998">
    <property type="entry name" value="Integrase_recombinase_N"/>
</dbReference>
<dbReference type="InterPro" id="IPR002104">
    <property type="entry name" value="Integrase_catalytic"/>
</dbReference>
<evidence type="ECO:0000259" key="13">
    <source>
        <dbReference type="PROSITE" id="PS51900"/>
    </source>
</evidence>
<evidence type="ECO:0000256" key="3">
    <source>
        <dbReference type="ARBA" id="ARBA00022490"/>
    </source>
</evidence>
<dbReference type="GO" id="GO:0009037">
    <property type="term" value="F:tyrosine-based site-specific recombinase activity"/>
    <property type="evidence" value="ECO:0007669"/>
    <property type="project" value="UniProtKB-UniRule"/>
</dbReference>
<evidence type="ECO:0000256" key="2">
    <source>
        <dbReference type="ARBA" id="ARBA00006657"/>
    </source>
</evidence>
<feature type="active site" description="O-(3'-phospho-DNA)-tyrosine intermediate" evidence="10">
    <location>
        <position position="281"/>
    </location>
</feature>
<sequence>MDNFLHHQKTFTEYLQIEKNASSYTVTYYNQDLNEFLFFLQQEGVNSFTEVNQDIIRLYLTTLYNKNLSRRSVSRKISSLRTFFNFLEREEVIVTNVLNQITLPKAQKSIPEFLYVEEIEKLFESNDTSHPIGQRDQALLEVLYGTGIRVSECQSLTIKDIDFSIGTILVKGKGRKERYVPFGSFAEKALRVYIHDGRKQLLDKSGENTEHLFLNARGKPITTRGIRVILKKMVENTALTVNVHPHKLRHTFATHLLNEGADMRTVQELLGHESLSSTQIYTHVTKDHLRNVYLKSHPRAKGKE</sequence>
<dbReference type="NCBIfam" id="TIGR02224">
    <property type="entry name" value="recomb_XerC"/>
    <property type="match status" value="1"/>
</dbReference>
<dbReference type="PROSITE" id="PS51900">
    <property type="entry name" value="CB"/>
    <property type="match status" value="1"/>
</dbReference>
<keyword evidence="6 10" id="KW-0229">DNA integration</keyword>
<dbReference type="PANTHER" id="PTHR30349:SF77">
    <property type="entry name" value="TYROSINE RECOMBINASE XERC"/>
    <property type="match status" value="1"/>
</dbReference>
<evidence type="ECO:0000256" key="7">
    <source>
        <dbReference type="ARBA" id="ARBA00023125"/>
    </source>
</evidence>
<dbReference type="InterPro" id="IPR050090">
    <property type="entry name" value="Tyrosine_recombinase_XerCD"/>
</dbReference>
<dbReference type="SUPFAM" id="SSF56349">
    <property type="entry name" value="DNA breaking-rejoining enzymes"/>
    <property type="match status" value="1"/>
</dbReference>
<dbReference type="PROSITE" id="PS51898">
    <property type="entry name" value="TYR_RECOMBINASE"/>
    <property type="match status" value="1"/>
</dbReference>
<dbReference type="InterPro" id="IPR044068">
    <property type="entry name" value="CB"/>
</dbReference>
<dbReference type="Proteomes" id="UP000613512">
    <property type="component" value="Unassembled WGS sequence"/>
</dbReference>
<dbReference type="InterPro" id="IPR013762">
    <property type="entry name" value="Integrase-like_cat_sf"/>
</dbReference>
<evidence type="ECO:0000259" key="12">
    <source>
        <dbReference type="PROSITE" id="PS51898"/>
    </source>
</evidence>
<organism evidence="14 15">
    <name type="scientific">Ornithinibacillus halotolerans</name>
    <dbReference type="NCBI Taxonomy" id="1274357"/>
    <lineage>
        <taxon>Bacteria</taxon>
        <taxon>Bacillati</taxon>
        <taxon>Bacillota</taxon>
        <taxon>Bacilli</taxon>
        <taxon>Bacillales</taxon>
        <taxon>Bacillaceae</taxon>
        <taxon>Ornithinibacillus</taxon>
    </lineage>
</organism>
<dbReference type="Pfam" id="PF00589">
    <property type="entry name" value="Phage_integrase"/>
    <property type="match status" value="1"/>
</dbReference>